<keyword evidence="5" id="KW-0732">Signal</keyword>
<dbReference type="InterPro" id="IPR010960">
    <property type="entry name" value="Flavocytochrome_c"/>
</dbReference>
<keyword evidence="3 5" id="KW-0274">FAD</keyword>
<protein>
    <submittedName>
        <fullName evidence="7">Flavocytochrome c</fullName>
    </submittedName>
</protein>
<dbReference type="EMBL" id="WSRP01000017">
    <property type="protein sequence ID" value="MVX56896.1"/>
    <property type="molecule type" value="Genomic_DNA"/>
</dbReference>
<dbReference type="AlphaFoldDB" id="A0A6L6YGY0"/>
<proteinExistence type="inferred from homology"/>
<keyword evidence="4 5" id="KW-0560">Oxidoreductase</keyword>
<evidence type="ECO:0000313" key="7">
    <source>
        <dbReference type="EMBL" id="MVX56896.1"/>
    </source>
</evidence>
<feature type="chain" id="PRO_5027139189" evidence="5">
    <location>
        <begin position="21"/>
        <end position="454"/>
    </location>
</feature>
<gene>
    <name evidence="7" type="ORF">E5987_06700</name>
</gene>
<dbReference type="Gene3D" id="3.90.700.10">
    <property type="entry name" value="Succinate dehydrogenase/fumarate reductase flavoprotein, catalytic domain"/>
    <property type="match status" value="1"/>
</dbReference>
<dbReference type="InterPro" id="IPR036188">
    <property type="entry name" value="FAD/NAD-bd_sf"/>
</dbReference>
<keyword evidence="8" id="KW-1185">Reference proteome</keyword>
<accession>A0A6L6YGY0</accession>
<dbReference type="InterPro" id="IPR050315">
    <property type="entry name" value="FAD-oxidoreductase_2"/>
</dbReference>
<comment type="cofactor">
    <cofactor evidence="1">
        <name>FAD</name>
        <dbReference type="ChEBI" id="CHEBI:57692"/>
    </cofactor>
</comment>
<name>A0A6L6YGY0_9BURK</name>
<organism evidence="7 8">
    <name type="scientific">Parasutterella muris</name>
    <dbReference type="NCBI Taxonomy" id="2565572"/>
    <lineage>
        <taxon>Bacteria</taxon>
        <taxon>Pseudomonadati</taxon>
        <taxon>Pseudomonadota</taxon>
        <taxon>Betaproteobacteria</taxon>
        <taxon>Burkholderiales</taxon>
        <taxon>Sutterellaceae</taxon>
        <taxon>Parasutterella</taxon>
    </lineage>
</organism>
<evidence type="ECO:0000256" key="5">
    <source>
        <dbReference type="RuleBase" id="RU366062"/>
    </source>
</evidence>
<evidence type="ECO:0000256" key="3">
    <source>
        <dbReference type="ARBA" id="ARBA00022827"/>
    </source>
</evidence>
<dbReference type="SUPFAM" id="SSF56425">
    <property type="entry name" value="Succinate dehydrogenase/fumarate reductase flavoprotein, catalytic domain"/>
    <property type="match status" value="1"/>
</dbReference>
<dbReference type="Gene3D" id="3.50.50.60">
    <property type="entry name" value="FAD/NAD(P)-binding domain"/>
    <property type="match status" value="1"/>
</dbReference>
<dbReference type="Proteomes" id="UP000472580">
    <property type="component" value="Unassembled WGS sequence"/>
</dbReference>
<dbReference type="Pfam" id="PF00890">
    <property type="entry name" value="FAD_binding_2"/>
    <property type="match status" value="1"/>
</dbReference>
<dbReference type="PANTHER" id="PTHR43400">
    <property type="entry name" value="FUMARATE REDUCTASE"/>
    <property type="match status" value="1"/>
</dbReference>
<evidence type="ECO:0000259" key="6">
    <source>
        <dbReference type="Pfam" id="PF00890"/>
    </source>
</evidence>
<dbReference type="SUPFAM" id="SSF51905">
    <property type="entry name" value="FAD/NAD(P)-binding domain"/>
    <property type="match status" value="1"/>
</dbReference>
<feature type="signal peptide" evidence="5">
    <location>
        <begin position="1"/>
        <end position="20"/>
    </location>
</feature>
<dbReference type="InterPro" id="IPR003953">
    <property type="entry name" value="FAD-dep_OxRdtase_2_FAD-bd"/>
</dbReference>
<dbReference type="RefSeq" id="WP_160335325.1">
    <property type="nucleotide sequence ID" value="NZ_CALPCR010000017.1"/>
</dbReference>
<dbReference type="PANTHER" id="PTHR43400:SF7">
    <property type="entry name" value="FAD-DEPENDENT OXIDOREDUCTASE 2 FAD BINDING DOMAIN-CONTAINING PROTEIN"/>
    <property type="match status" value="1"/>
</dbReference>
<dbReference type="GO" id="GO:0016491">
    <property type="term" value="F:oxidoreductase activity"/>
    <property type="evidence" value="ECO:0007669"/>
    <property type="project" value="UniProtKB-KW"/>
</dbReference>
<reference evidence="7 8" key="1">
    <citation type="submission" date="2019-12" db="EMBL/GenBank/DDBJ databases">
        <title>Microbes associate with the intestines of laboratory mice.</title>
        <authorList>
            <person name="Navarre W."/>
            <person name="Wong E."/>
        </authorList>
    </citation>
    <scope>NUCLEOTIDE SEQUENCE [LARGE SCALE GENOMIC DNA]</scope>
    <source>
        <strain evidence="7 8">NM82_D38</strain>
    </source>
</reference>
<evidence type="ECO:0000256" key="4">
    <source>
        <dbReference type="ARBA" id="ARBA00023002"/>
    </source>
</evidence>
<evidence type="ECO:0000313" key="8">
    <source>
        <dbReference type="Proteomes" id="UP000472580"/>
    </source>
</evidence>
<keyword evidence="2 5" id="KW-0285">Flavoprotein</keyword>
<evidence type="ECO:0000256" key="2">
    <source>
        <dbReference type="ARBA" id="ARBA00022630"/>
    </source>
</evidence>
<dbReference type="NCBIfam" id="TIGR01813">
    <property type="entry name" value="flavo_cyto_c"/>
    <property type="match status" value="1"/>
</dbReference>
<comment type="similarity">
    <text evidence="5">Belongs to the FAD-dependent oxidoreductase 2 family. FRD/SDH subfamily.</text>
</comment>
<dbReference type="OrthoDB" id="9813348at2"/>
<evidence type="ECO:0000256" key="1">
    <source>
        <dbReference type="ARBA" id="ARBA00001974"/>
    </source>
</evidence>
<dbReference type="GO" id="GO:0010181">
    <property type="term" value="F:FMN binding"/>
    <property type="evidence" value="ECO:0007669"/>
    <property type="project" value="InterPro"/>
</dbReference>
<sequence>MKRRSFISLASLALPSAVLAAQKTISCRVLVVGAGGAGLCAALEASSRVRDVILIDKESFIGGDTLISGGYFNAPDPELQKKYGIADSKELFYQHILESANGKGNPKAQARLAEFAYPTLEWLKELGVVFEDQIYQIYGSYYRRCHKPILAVGKAYVQKLSEACLKNGVQILTSTRFVAFEKDADGGFTVQAVSGTDVIEIRCRALVLAAGGFGANPRLLKRYVPDLNFYYSDSKGMGEVLESAMKSGVKTENMDFIECVPEGSYLNKYSARIYVLVHGMIFINEDGHRFANEGATRKELSSALIGQGKKKCFTIVDNANLNLLDKLQKKHLYQAYFAGQVWKADSIEALCEEINVPSEAVKRSLEEVPAQNRPKVGPFWAVGMYPWVHYTLGGIAIDEEARALDNDSRPIAGLYAAGQITGSVHGQNRLGGNGLTDAFVFGRIAGINAAKYAK</sequence>
<feature type="domain" description="FAD-dependent oxidoreductase 2 FAD-binding" evidence="6">
    <location>
        <begin position="29"/>
        <end position="435"/>
    </location>
</feature>
<dbReference type="InterPro" id="IPR027477">
    <property type="entry name" value="Succ_DH/fumarate_Rdtase_cat_sf"/>
</dbReference>
<comment type="caution">
    <text evidence="7">The sequence shown here is derived from an EMBL/GenBank/DDBJ whole genome shotgun (WGS) entry which is preliminary data.</text>
</comment>